<evidence type="ECO:0000256" key="1">
    <source>
        <dbReference type="SAM" id="SignalP"/>
    </source>
</evidence>
<dbReference type="PANTHER" id="PTHR45982">
    <property type="entry name" value="REGULATOR OF CHROMOSOME CONDENSATION"/>
    <property type="match status" value="1"/>
</dbReference>
<sequence>MSRLLVTLTAAAVATLCLTTPAAQAAEAQPPAGLGYTSVNPTRIFDSRTTGHKIAAHGDVFVPAPTDLVPADATAVVFNLTGTDTDGSTWVSVGDVFNSTSSLNLAGGETRANLVTATSAKGRLELRTGPAGLNLVVDVEGYYSAHGSNYQPVSGKRVLDTRNSGPVGPQGTVTLDLSSSVPAGATAAVFNLTGTNVIRDTFVTAYPTGQAKPDASTLNLAAGKNTPNLVTVKLGADRKVDLTNAFGRVDLIADLAGYYAPDASSRFYPLIPFRALDTRDANGNPREPITEGGVHDMTLRGWLPDRSTSIVLNLTGTNVTESTFLKVWSSLTQEPDTSVLNLEEGQISANAAVVALSPSHGLEIGNLAGQVDAIVDISGYFAPSFPTCTAKCAVTAGYNNTGSLGDGTTDRWIAHGSTTVYGLSDVTQVTAYEGVTYALTSDGRVYAWGDNTTGQLGNGLAGRADTPDSVGSEATAQGYYNPIPERVQILSSVKIVAISHGLALDNFGNVYAWGRNTNGRLGSGKSDESYIAKTPERIDALSHVTAIVGDERNGYALKSDGSVWVWGDNTIGQLGTGTSGRGSSVPVKVPGLPTVKAIAGGLVLTADGAVWQWGHRQDSSDQNIARRRCRV</sequence>
<organism evidence="2 3">
    <name type="scientific">Kutzneria kofuensis</name>
    <dbReference type="NCBI Taxonomy" id="103725"/>
    <lineage>
        <taxon>Bacteria</taxon>
        <taxon>Bacillati</taxon>
        <taxon>Actinomycetota</taxon>
        <taxon>Actinomycetes</taxon>
        <taxon>Pseudonocardiales</taxon>
        <taxon>Pseudonocardiaceae</taxon>
        <taxon>Kutzneria</taxon>
    </lineage>
</organism>
<dbReference type="Gene3D" id="2.130.10.30">
    <property type="entry name" value="Regulator of chromosome condensation 1/beta-lactamase-inhibitor protein II"/>
    <property type="match status" value="1"/>
</dbReference>
<dbReference type="InterPro" id="IPR009091">
    <property type="entry name" value="RCC1/BLIP-II"/>
</dbReference>
<dbReference type="EMBL" id="JACHIR010000001">
    <property type="protein sequence ID" value="MBB5892231.1"/>
    <property type="molecule type" value="Genomic_DNA"/>
</dbReference>
<evidence type="ECO:0008006" key="4">
    <source>
        <dbReference type="Google" id="ProtNLM"/>
    </source>
</evidence>
<keyword evidence="3" id="KW-1185">Reference proteome</keyword>
<dbReference type="InterPro" id="IPR000408">
    <property type="entry name" value="Reg_chr_condens"/>
</dbReference>
<dbReference type="RefSeq" id="WP_184862840.1">
    <property type="nucleotide sequence ID" value="NZ_BAAAWY010000003.1"/>
</dbReference>
<reference evidence="2 3" key="1">
    <citation type="submission" date="2020-08" db="EMBL/GenBank/DDBJ databases">
        <title>Sequencing the genomes of 1000 actinobacteria strains.</title>
        <authorList>
            <person name="Klenk H.-P."/>
        </authorList>
    </citation>
    <scope>NUCLEOTIDE SEQUENCE [LARGE SCALE GENOMIC DNA]</scope>
    <source>
        <strain evidence="2 3">DSM 43851</strain>
    </source>
</reference>
<dbReference type="SUPFAM" id="SSF50985">
    <property type="entry name" value="RCC1/BLIP-II"/>
    <property type="match status" value="1"/>
</dbReference>
<name>A0A7W9KGM9_9PSEU</name>
<evidence type="ECO:0000313" key="2">
    <source>
        <dbReference type="EMBL" id="MBB5892231.1"/>
    </source>
</evidence>
<feature type="chain" id="PRO_5031474550" description="Alpha-tubulin suppressor-like RCC1 family protein" evidence="1">
    <location>
        <begin position="26"/>
        <end position="631"/>
    </location>
</feature>
<dbReference type="Proteomes" id="UP000585638">
    <property type="component" value="Unassembled WGS sequence"/>
</dbReference>
<dbReference type="PROSITE" id="PS50012">
    <property type="entry name" value="RCC1_3"/>
    <property type="match status" value="3"/>
</dbReference>
<feature type="signal peptide" evidence="1">
    <location>
        <begin position="1"/>
        <end position="25"/>
    </location>
</feature>
<dbReference type="AlphaFoldDB" id="A0A7W9KGM9"/>
<comment type="caution">
    <text evidence="2">The sequence shown here is derived from an EMBL/GenBank/DDBJ whole genome shotgun (WGS) entry which is preliminary data.</text>
</comment>
<keyword evidence="1" id="KW-0732">Signal</keyword>
<proteinExistence type="predicted"/>
<protein>
    <recommendedName>
        <fullName evidence="4">Alpha-tubulin suppressor-like RCC1 family protein</fullName>
    </recommendedName>
</protein>
<dbReference type="PANTHER" id="PTHR45982:SF1">
    <property type="entry name" value="REGULATOR OF CHROMOSOME CONDENSATION"/>
    <property type="match status" value="1"/>
</dbReference>
<evidence type="ECO:0000313" key="3">
    <source>
        <dbReference type="Proteomes" id="UP000585638"/>
    </source>
</evidence>
<gene>
    <name evidence="2" type="ORF">BJ998_003427</name>
</gene>
<dbReference type="Pfam" id="PF00415">
    <property type="entry name" value="RCC1"/>
    <property type="match status" value="3"/>
</dbReference>
<dbReference type="PRINTS" id="PR00633">
    <property type="entry name" value="RCCNDNSATION"/>
</dbReference>
<dbReference type="InterPro" id="IPR051553">
    <property type="entry name" value="Ran_GTPase-activating"/>
</dbReference>
<accession>A0A7W9KGM9</accession>